<gene>
    <name evidence="2" type="ORF">CHILSU_LOCUS7695</name>
</gene>
<sequence>MSRHRRRPITARAMCVRATGGGRGRWRCGVLCGAVLALMTLVAGAAAGDAGKRAESEYMSPMPFVLGSRYGRSQPRLMSPRNDRFFMGSRYGKRSEPWGGGGTSGAGGGAGAGGGGWPARAAHPLACQPLGDSGLYRCAPAVTSVAAPGVVATANYHYNNRRSEESRELGEEE</sequence>
<evidence type="ECO:0008006" key="4">
    <source>
        <dbReference type="Google" id="ProtNLM"/>
    </source>
</evidence>
<feature type="compositionally biased region" description="Gly residues" evidence="1">
    <location>
        <begin position="98"/>
        <end position="115"/>
    </location>
</feature>
<organism evidence="2 3">
    <name type="scientific">Chilo suppressalis</name>
    <name type="common">Asiatic rice borer moth</name>
    <dbReference type="NCBI Taxonomy" id="168631"/>
    <lineage>
        <taxon>Eukaryota</taxon>
        <taxon>Metazoa</taxon>
        <taxon>Ecdysozoa</taxon>
        <taxon>Arthropoda</taxon>
        <taxon>Hexapoda</taxon>
        <taxon>Insecta</taxon>
        <taxon>Pterygota</taxon>
        <taxon>Neoptera</taxon>
        <taxon>Endopterygota</taxon>
        <taxon>Lepidoptera</taxon>
        <taxon>Glossata</taxon>
        <taxon>Ditrysia</taxon>
        <taxon>Pyraloidea</taxon>
        <taxon>Crambidae</taxon>
        <taxon>Crambinae</taxon>
        <taxon>Chilo</taxon>
    </lineage>
</organism>
<dbReference type="EMBL" id="OU963921">
    <property type="protein sequence ID" value="CAH2988191.1"/>
    <property type="molecule type" value="Genomic_DNA"/>
</dbReference>
<evidence type="ECO:0000313" key="3">
    <source>
        <dbReference type="Proteomes" id="UP001153292"/>
    </source>
</evidence>
<dbReference type="Proteomes" id="UP001153292">
    <property type="component" value="Chromosome 28"/>
</dbReference>
<proteinExistence type="predicted"/>
<evidence type="ECO:0000313" key="2">
    <source>
        <dbReference type="EMBL" id="CAH2988191.1"/>
    </source>
</evidence>
<keyword evidence="3" id="KW-1185">Reference proteome</keyword>
<feature type="region of interest" description="Disordered" evidence="1">
    <location>
        <begin position="95"/>
        <end position="115"/>
    </location>
</feature>
<evidence type="ECO:0000256" key="1">
    <source>
        <dbReference type="SAM" id="MobiDB-lite"/>
    </source>
</evidence>
<protein>
    <recommendedName>
        <fullName evidence="4">RYamide</fullName>
    </recommendedName>
</protein>
<reference evidence="2" key="1">
    <citation type="submission" date="2021-12" db="EMBL/GenBank/DDBJ databases">
        <authorList>
            <person name="King R."/>
        </authorList>
    </citation>
    <scope>NUCLEOTIDE SEQUENCE</scope>
</reference>
<name>A0ABN8L999_CHISP</name>
<accession>A0ABN8L999</accession>